<dbReference type="VEuPathDB" id="FungiDB:MCYG_02024"/>
<dbReference type="eggNOG" id="ENOG502SC34">
    <property type="taxonomic scope" value="Eukaryota"/>
</dbReference>
<name>C5FIW4_ARTOC</name>
<dbReference type="Proteomes" id="UP000002035">
    <property type="component" value="Unassembled WGS sequence"/>
</dbReference>
<dbReference type="GeneID" id="9229143"/>
<keyword evidence="3" id="KW-1185">Reference proteome</keyword>
<dbReference type="OrthoDB" id="427960at2759"/>
<dbReference type="HOGENOM" id="CLU_1337217_0_0_1"/>
<dbReference type="OMA" id="NEYATQP"/>
<evidence type="ECO:0000256" key="1">
    <source>
        <dbReference type="SAM" id="MobiDB-lite"/>
    </source>
</evidence>
<organism evidence="2 3">
    <name type="scientific">Arthroderma otae (strain ATCC MYA-4605 / CBS 113480)</name>
    <name type="common">Microsporum canis</name>
    <dbReference type="NCBI Taxonomy" id="554155"/>
    <lineage>
        <taxon>Eukaryota</taxon>
        <taxon>Fungi</taxon>
        <taxon>Dikarya</taxon>
        <taxon>Ascomycota</taxon>
        <taxon>Pezizomycotina</taxon>
        <taxon>Eurotiomycetes</taxon>
        <taxon>Eurotiomycetidae</taxon>
        <taxon>Onygenales</taxon>
        <taxon>Arthrodermataceae</taxon>
        <taxon>Microsporum</taxon>
    </lineage>
</organism>
<feature type="compositionally biased region" description="Basic residues" evidence="1">
    <location>
        <begin position="200"/>
        <end position="209"/>
    </location>
</feature>
<accession>C5FIW4</accession>
<feature type="compositionally biased region" description="Polar residues" evidence="1">
    <location>
        <begin position="61"/>
        <end position="75"/>
    </location>
</feature>
<dbReference type="RefSeq" id="XP_002849090.1">
    <property type="nucleotide sequence ID" value="XM_002849044.1"/>
</dbReference>
<dbReference type="EMBL" id="DS995702">
    <property type="protein sequence ID" value="EEQ29205.1"/>
    <property type="molecule type" value="Genomic_DNA"/>
</dbReference>
<feature type="compositionally biased region" description="Low complexity" evidence="1">
    <location>
        <begin position="186"/>
        <end position="199"/>
    </location>
</feature>
<feature type="region of interest" description="Disordered" evidence="1">
    <location>
        <begin position="114"/>
        <end position="209"/>
    </location>
</feature>
<evidence type="ECO:0000313" key="2">
    <source>
        <dbReference type="EMBL" id="EEQ29205.1"/>
    </source>
</evidence>
<dbReference type="STRING" id="554155.C5FIW4"/>
<dbReference type="AlphaFoldDB" id="C5FIW4"/>
<feature type="compositionally biased region" description="Low complexity" evidence="1">
    <location>
        <begin position="23"/>
        <end position="32"/>
    </location>
</feature>
<sequence>MSQPKGMSSRLLTMKFMQRAAASGVSSSSSPVQTPPDSPSSRKRVDDTSSPSSKRRKISGDSPSQKAVTPANNSDMKAISAAIQAEDNKRSAAIARQAADAGETQWVLEYPVGTIKSAAHRTSTAKSKLDNDADDEPTYEGRKSYGGFKKKRQVEAPESPELPKPDTNTGSVPRAQLKHAVKTGRISSGGISANSGSNSHKGKNWKNKQ</sequence>
<proteinExistence type="predicted"/>
<feature type="region of interest" description="Disordered" evidence="1">
    <location>
        <begin position="1"/>
        <end position="75"/>
    </location>
</feature>
<gene>
    <name evidence="2" type="ORF">MCYG_02024</name>
</gene>
<protein>
    <submittedName>
        <fullName evidence="2">Uncharacterized protein</fullName>
    </submittedName>
</protein>
<evidence type="ECO:0000313" key="3">
    <source>
        <dbReference type="Proteomes" id="UP000002035"/>
    </source>
</evidence>
<reference evidence="3" key="1">
    <citation type="journal article" date="2012" name="MBio">
        <title>Comparative genome analysis of Trichophyton rubrum and related dermatophytes reveals candidate genes involved in infection.</title>
        <authorList>
            <person name="Martinez D.A."/>
            <person name="Oliver B.G."/>
            <person name="Graeser Y."/>
            <person name="Goldberg J.M."/>
            <person name="Li W."/>
            <person name="Martinez-Rossi N.M."/>
            <person name="Monod M."/>
            <person name="Shelest E."/>
            <person name="Barton R.C."/>
            <person name="Birch E."/>
            <person name="Brakhage A.A."/>
            <person name="Chen Z."/>
            <person name="Gurr S.J."/>
            <person name="Heiman D."/>
            <person name="Heitman J."/>
            <person name="Kosti I."/>
            <person name="Rossi A."/>
            <person name="Saif S."/>
            <person name="Samalova M."/>
            <person name="Saunders C.W."/>
            <person name="Shea T."/>
            <person name="Summerbell R.C."/>
            <person name="Xu J."/>
            <person name="Young S."/>
            <person name="Zeng Q."/>
            <person name="Birren B.W."/>
            <person name="Cuomo C.A."/>
            <person name="White T.C."/>
        </authorList>
    </citation>
    <scope>NUCLEOTIDE SEQUENCE [LARGE SCALE GENOMIC DNA]</scope>
    <source>
        <strain evidence="3">ATCC MYA-4605 / CBS 113480</strain>
    </source>
</reference>